<dbReference type="Proteomes" id="UP001299265">
    <property type="component" value="Unassembled WGS sequence"/>
</dbReference>
<keyword evidence="2" id="KW-1185">Reference proteome</keyword>
<organism evidence="1 2">
    <name type="scientific">Lientehia hominis</name>
    <dbReference type="NCBI Taxonomy" id="2897778"/>
    <lineage>
        <taxon>Bacteria</taxon>
        <taxon>Bacillati</taxon>
        <taxon>Bacillota</taxon>
        <taxon>Clostridia</taxon>
        <taxon>Lachnospirales</taxon>
        <taxon>Lachnospiraceae</taxon>
        <taxon>Lientehia</taxon>
    </lineage>
</organism>
<gene>
    <name evidence="1" type="ORF">LQE92_00590</name>
</gene>
<dbReference type="AlphaFoldDB" id="A0AAP2RFR8"/>
<reference evidence="1 2" key="1">
    <citation type="submission" date="2021-11" db="EMBL/GenBank/DDBJ databases">
        <title>Lacrimispora sp. nov. NSJ-141 isolated from human feces.</title>
        <authorList>
            <person name="Abdugheni R."/>
        </authorList>
    </citation>
    <scope>NUCLEOTIDE SEQUENCE [LARGE SCALE GENOMIC DNA]</scope>
    <source>
        <strain evidence="1 2">NSJ-141</strain>
    </source>
</reference>
<evidence type="ECO:0008006" key="3">
    <source>
        <dbReference type="Google" id="ProtNLM"/>
    </source>
</evidence>
<evidence type="ECO:0000313" key="2">
    <source>
        <dbReference type="Proteomes" id="UP001299265"/>
    </source>
</evidence>
<dbReference type="RefSeq" id="WP_231061075.1">
    <property type="nucleotide sequence ID" value="NZ_JAJNOR010000001.1"/>
</dbReference>
<name>A0AAP2RFR8_9FIRM</name>
<accession>A0AAP2RFR8</accession>
<protein>
    <recommendedName>
        <fullName evidence="3">Spore coat protein</fullName>
    </recommendedName>
</protein>
<evidence type="ECO:0000313" key="1">
    <source>
        <dbReference type="EMBL" id="MCD2491121.1"/>
    </source>
</evidence>
<sequence length="57" mass="6852">MTTKELLYVEDALGHEKYFQTKCKETANQIHDTELKNCIEDMAQKHQQIFQNFYELL</sequence>
<proteinExistence type="predicted"/>
<comment type="caution">
    <text evidence="1">The sequence shown here is derived from an EMBL/GenBank/DDBJ whole genome shotgun (WGS) entry which is preliminary data.</text>
</comment>
<dbReference type="EMBL" id="JAJNOR010000001">
    <property type="protein sequence ID" value="MCD2491121.1"/>
    <property type="molecule type" value="Genomic_DNA"/>
</dbReference>